<dbReference type="Gramene" id="Bo7g078510.1">
    <property type="protein sequence ID" value="Bo7g078510.1"/>
    <property type="gene ID" value="Bo7g078510"/>
</dbReference>
<keyword evidence="3" id="KW-1185">Reference proteome</keyword>
<dbReference type="PANTHER" id="PTHR33270">
    <property type="entry name" value="BNAC05G50380D PROTEIN"/>
    <property type="match status" value="1"/>
</dbReference>
<dbReference type="InterPro" id="IPR040358">
    <property type="entry name" value="At4g22758-like"/>
</dbReference>
<proteinExistence type="predicted"/>
<name>A0A0D3DA42_BRAOL</name>
<dbReference type="STRING" id="109376.A0A0D3DA42"/>
<sequence>SQNFHFHPRPSFLDSETSSPSETLCFLIHIHLFHHLIPSILQYLYRRSSVLNGRNNSDYQRIHALPLHHRKGELSPPSSLLLLHFWLLQGILVLPLHRRRPLKQIKLPSKVLFSFFWRLLLKMLLYNNNKQKKTHKSKINRFLVSISFLGSAGPIRFVVKEDETVSNVIDYALKCYAREGRLPLIGSDSSFFLLYSPYYAVEAFNPWGKIGSTGSRNFVLSKKLEAQNLGGSVDTTTTTIRKTSGKWKAWLNKSLGLMVPSH</sequence>
<evidence type="ECO:0000313" key="2">
    <source>
        <dbReference type="EnsemblPlants" id="Bo7g078510.1"/>
    </source>
</evidence>
<organism evidence="2 3">
    <name type="scientific">Brassica oleracea var. oleracea</name>
    <dbReference type="NCBI Taxonomy" id="109376"/>
    <lineage>
        <taxon>Eukaryota</taxon>
        <taxon>Viridiplantae</taxon>
        <taxon>Streptophyta</taxon>
        <taxon>Embryophyta</taxon>
        <taxon>Tracheophyta</taxon>
        <taxon>Spermatophyta</taxon>
        <taxon>Magnoliopsida</taxon>
        <taxon>eudicotyledons</taxon>
        <taxon>Gunneridae</taxon>
        <taxon>Pentapetalae</taxon>
        <taxon>rosids</taxon>
        <taxon>malvids</taxon>
        <taxon>Brassicales</taxon>
        <taxon>Brassicaceae</taxon>
        <taxon>Brassiceae</taxon>
        <taxon>Brassica</taxon>
    </lineage>
</organism>
<evidence type="ECO:0000313" key="3">
    <source>
        <dbReference type="Proteomes" id="UP000032141"/>
    </source>
</evidence>
<dbReference type="Pfam" id="PF23156">
    <property type="entry name" value="DUF7054"/>
    <property type="match status" value="1"/>
</dbReference>
<protein>
    <recommendedName>
        <fullName evidence="1">DUF7054 domain-containing protein</fullName>
    </recommendedName>
</protein>
<dbReference type="HOGENOM" id="CLU_1063880_0_0_1"/>
<dbReference type="eggNOG" id="KOG4197">
    <property type="taxonomic scope" value="Eukaryota"/>
</dbReference>
<dbReference type="EnsemblPlants" id="Bo7g078510.1">
    <property type="protein sequence ID" value="Bo7g078510.1"/>
    <property type="gene ID" value="Bo7g078510"/>
</dbReference>
<reference evidence="2 3" key="1">
    <citation type="journal article" date="2014" name="Genome Biol.">
        <title>Transcriptome and methylome profiling reveals relics of genome dominance in the mesopolyploid Brassica oleracea.</title>
        <authorList>
            <person name="Parkin I.A."/>
            <person name="Koh C."/>
            <person name="Tang H."/>
            <person name="Robinson S.J."/>
            <person name="Kagale S."/>
            <person name="Clarke W.E."/>
            <person name="Town C.D."/>
            <person name="Nixon J."/>
            <person name="Krishnakumar V."/>
            <person name="Bidwell S.L."/>
            <person name="Denoeud F."/>
            <person name="Belcram H."/>
            <person name="Links M.G."/>
            <person name="Just J."/>
            <person name="Clarke C."/>
            <person name="Bender T."/>
            <person name="Huebert T."/>
            <person name="Mason A.S."/>
            <person name="Pires J.C."/>
            <person name="Barker G."/>
            <person name="Moore J."/>
            <person name="Walley P.G."/>
            <person name="Manoli S."/>
            <person name="Batley J."/>
            <person name="Edwards D."/>
            <person name="Nelson M.N."/>
            <person name="Wang X."/>
            <person name="Paterson A.H."/>
            <person name="King G."/>
            <person name="Bancroft I."/>
            <person name="Chalhoub B."/>
            <person name="Sharpe A.G."/>
        </authorList>
    </citation>
    <scope>NUCLEOTIDE SEQUENCE</scope>
    <source>
        <strain evidence="2 3">cv. TO1000</strain>
    </source>
</reference>
<dbReference type="InterPro" id="IPR055482">
    <property type="entry name" value="DUF7054"/>
</dbReference>
<feature type="domain" description="DUF7054" evidence="1">
    <location>
        <begin position="139"/>
        <end position="220"/>
    </location>
</feature>
<dbReference type="PANTHER" id="PTHR33270:SF27">
    <property type="entry name" value="(RAPE) HYPOTHETICAL PROTEIN"/>
    <property type="match status" value="1"/>
</dbReference>
<evidence type="ECO:0000259" key="1">
    <source>
        <dbReference type="Pfam" id="PF23156"/>
    </source>
</evidence>
<reference evidence="2" key="2">
    <citation type="submission" date="2015-03" db="UniProtKB">
        <authorList>
            <consortium name="EnsemblPlants"/>
        </authorList>
    </citation>
    <scope>IDENTIFICATION</scope>
</reference>
<accession>A0A0D3DA42</accession>
<dbReference type="Proteomes" id="UP000032141">
    <property type="component" value="Chromosome C7"/>
</dbReference>
<dbReference type="AlphaFoldDB" id="A0A0D3DA42"/>